<proteinExistence type="inferred from homology"/>
<dbReference type="PANTHER" id="PTHR30344:SF1">
    <property type="entry name" value="6-PHOSPHOGLUCONOLACTONASE"/>
    <property type="match status" value="1"/>
</dbReference>
<dbReference type="InterPro" id="IPR015943">
    <property type="entry name" value="WD40/YVTN_repeat-like_dom_sf"/>
</dbReference>
<accession>A0ABX0JGT2</accession>
<name>A0ABX0JGT2_9BACL</name>
<evidence type="ECO:0000313" key="3">
    <source>
        <dbReference type="Proteomes" id="UP001165962"/>
    </source>
</evidence>
<dbReference type="InterPro" id="IPR050282">
    <property type="entry name" value="Cycloisomerase_2"/>
</dbReference>
<dbReference type="EMBL" id="JAAOIW010000012">
    <property type="protein sequence ID" value="NHN33474.1"/>
    <property type="molecule type" value="Genomic_DNA"/>
</dbReference>
<comment type="caution">
    <text evidence="2">The sequence shown here is derived from an EMBL/GenBank/DDBJ whole genome shotgun (WGS) entry which is preliminary data.</text>
</comment>
<dbReference type="SUPFAM" id="SSF51004">
    <property type="entry name" value="C-terminal (heme d1) domain of cytochrome cd1-nitrite reductase"/>
    <property type="match status" value="1"/>
</dbReference>
<dbReference type="RefSeq" id="WP_166153784.1">
    <property type="nucleotide sequence ID" value="NZ_JAAOIW010000012.1"/>
</dbReference>
<keyword evidence="3" id="KW-1185">Reference proteome</keyword>
<reference evidence="2" key="1">
    <citation type="submission" date="2020-03" db="EMBL/GenBank/DDBJ databases">
        <title>Draft sequencing of Paenibacilllus sp. S3N08.</title>
        <authorList>
            <person name="Kim D.-U."/>
        </authorList>
    </citation>
    <scope>NUCLEOTIDE SEQUENCE</scope>
    <source>
        <strain evidence="2">S3N08</strain>
    </source>
</reference>
<comment type="similarity">
    <text evidence="1">Belongs to the cycloisomerase 2 family.</text>
</comment>
<evidence type="ECO:0000313" key="2">
    <source>
        <dbReference type="EMBL" id="NHN33474.1"/>
    </source>
</evidence>
<gene>
    <name evidence="2" type="ORF">G9U52_27035</name>
</gene>
<protein>
    <submittedName>
        <fullName evidence="2">Lactonase family protein</fullName>
    </submittedName>
</protein>
<sequence length="358" mass="39372">MENSKYVVYFGSYTDKELPGIYSYLFDEDSEDVDFIESISGLQDPTFIKISEAHNMLYSFTQSYEGLSEAAAASYRIDPATGKLAFVQQELSADKAATHINTDHAERFLLTVSYGGGTISLFPILSDGTIGELVGKMQHSGGSGVVPQRQESPHPHSVYTDPSDQFVIVPDLGLDKVMVYRLDRLEAKLVLHDEVSVAPGAGPRHFAFHPNGSYAYVIEELSSTITVFSYDRVNGKLQSLQTVNTLPADYTGTSSTAEVQVSPCGGYLYGSNRGHDSIVVFSIDPLSGMLTLVQHISTSGKHPRHFSLTPSGRFLLAANKDSDSVYWFRVDKETGQLEETGRQIVIPQPTCVRFYKLP</sequence>
<dbReference type="Pfam" id="PF10282">
    <property type="entry name" value="Lactonase"/>
    <property type="match status" value="1"/>
</dbReference>
<dbReference type="PANTHER" id="PTHR30344">
    <property type="entry name" value="6-PHOSPHOGLUCONOLACTONASE-RELATED"/>
    <property type="match status" value="1"/>
</dbReference>
<evidence type="ECO:0000256" key="1">
    <source>
        <dbReference type="ARBA" id="ARBA00005564"/>
    </source>
</evidence>
<organism evidence="2 3">
    <name type="scientific">Paenibacillus agricola</name>
    <dbReference type="NCBI Taxonomy" id="2716264"/>
    <lineage>
        <taxon>Bacteria</taxon>
        <taxon>Bacillati</taxon>
        <taxon>Bacillota</taxon>
        <taxon>Bacilli</taxon>
        <taxon>Bacillales</taxon>
        <taxon>Paenibacillaceae</taxon>
        <taxon>Paenibacillus</taxon>
    </lineage>
</organism>
<dbReference type="InterPro" id="IPR011048">
    <property type="entry name" value="Haem_d1_sf"/>
</dbReference>
<dbReference type="InterPro" id="IPR019405">
    <property type="entry name" value="Lactonase_7-beta_prop"/>
</dbReference>
<dbReference type="Gene3D" id="2.130.10.10">
    <property type="entry name" value="YVTN repeat-like/Quinoprotein amine dehydrogenase"/>
    <property type="match status" value="1"/>
</dbReference>
<dbReference type="Proteomes" id="UP001165962">
    <property type="component" value="Unassembled WGS sequence"/>
</dbReference>